<keyword evidence="2" id="KW-1185">Reference proteome</keyword>
<proteinExistence type="predicted"/>
<evidence type="ECO:0000313" key="2">
    <source>
        <dbReference type="Proteomes" id="UP000218263"/>
    </source>
</evidence>
<dbReference type="AlphaFoldDB" id="A0A120MYV5"/>
<dbReference type="RefSeq" id="WP_096351965.1">
    <property type="nucleotide sequence ID" value="NZ_AP017313.1"/>
</dbReference>
<reference evidence="1 2" key="1">
    <citation type="submission" date="2015-12" db="EMBL/GenBank/DDBJ databases">
        <title>Genome sequence of Mucilaginibacter gotjawali.</title>
        <authorList>
            <person name="Lee J.S."/>
            <person name="Lee K.C."/>
            <person name="Kim K.K."/>
            <person name="Lee B.W."/>
        </authorList>
    </citation>
    <scope>NUCLEOTIDE SEQUENCE [LARGE SCALE GENOMIC DNA]</scope>
    <source>
        <strain evidence="1 2">SA3-7</strain>
    </source>
</reference>
<name>A0A120MYV5_9SPHI</name>
<dbReference type="OrthoDB" id="797532at2"/>
<evidence type="ECO:0000313" key="1">
    <source>
        <dbReference type="EMBL" id="BAU54133.1"/>
    </source>
</evidence>
<organism evidence="1 2">
    <name type="scientific">Mucilaginibacter gotjawali</name>
    <dbReference type="NCBI Taxonomy" id="1550579"/>
    <lineage>
        <taxon>Bacteria</taxon>
        <taxon>Pseudomonadati</taxon>
        <taxon>Bacteroidota</taxon>
        <taxon>Sphingobacteriia</taxon>
        <taxon>Sphingobacteriales</taxon>
        <taxon>Sphingobacteriaceae</taxon>
        <taxon>Mucilaginibacter</taxon>
    </lineage>
</organism>
<accession>A0A120MYV5</accession>
<gene>
    <name evidence="1" type="ORF">MgSA37_02305</name>
</gene>
<sequence length="258" mass="29960">MYHPFSIADTLKASWGVLRKNFVTLIIYSVLSLFVYGFINFITLFLTVEDSLLNLLILFFLQMITQSYLALSFYKLILTLMDKEFYEFSLKDILPSIKMTFNFVVIAFAYTVLVVILFFVNRPLENYEGLLFLAQTLEMILVLFLLVRSIFCVCFIVDDDSQPFESLKQSFGITKDNFFKTLFIGVIIVGIMILTLIPIVSILSLFKPNKDNLDFLFKISFYIWFVIAFPIVQVIIMVTYRKLVFSHLDVDDDVTEAV</sequence>
<dbReference type="KEGG" id="mgot:MgSA37_02305"/>
<dbReference type="Proteomes" id="UP000218263">
    <property type="component" value="Chromosome"/>
</dbReference>
<protein>
    <submittedName>
        <fullName evidence="1">Uncharacterized protein</fullName>
    </submittedName>
</protein>
<dbReference type="EMBL" id="AP017313">
    <property type="protein sequence ID" value="BAU54133.1"/>
    <property type="molecule type" value="Genomic_DNA"/>
</dbReference>